<dbReference type="Gene3D" id="2.60.130.10">
    <property type="entry name" value="Aromatic compound dioxygenase"/>
    <property type="match status" value="1"/>
</dbReference>
<dbReference type="SUPFAM" id="SSF49482">
    <property type="entry name" value="Aromatic compound dioxygenase"/>
    <property type="match status" value="1"/>
</dbReference>
<dbReference type="EMBL" id="JACHHP010000003">
    <property type="protein sequence ID" value="MBB5208370.1"/>
    <property type="molecule type" value="Genomic_DNA"/>
</dbReference>
<dbReference type="GO" id="GO:0018578">
    <property type="term" value="F:protocatechuate 3,4-dioxygenase activity"/>
    <property type="evidence" value="ECO:0007669"/>
    <property type="project" value="UniProtKB-EC"/>
</dbReference>
<evidence type="ECO:0000256" key="3">
    <source>
        <dbReference type="ARBA" id="ARBA00023002"/>
    </source>
</evidence>
<sequence length="221" mass="23665">MRLALPFIILFLAAGAHHSVAGTPAHTPVVGLPCEGCDAALAGMPAQPASSVQLAPPGEPGEPLRLTGIVRDAAQRPRAGVIVYAYQTDHTGIYPAAVDAPTDAARQHGRLRAWAATDAGGAYTFHTIRPGSYPDSDMPQHIHLHVIEPGCATYYIDDVMFSDDPHLTPRFARELDIGRGGHGIVTPTRRDGVWEAQRDIVLGRNIDGYRDCTPQRDGPTP</sequence>
<feature type="chain" id="PRO_5031138633" evidence="4">
    <location>
        <begin position="22"/>
        <end position="221"/>
    </location>
</feature>
<dbReference type="EC" id="1.13.11.3" evidence="6"/>
<dbReference type="PANTHER" id="PTHR33711">
    <property type="entry name" value="DIOXYGENASE, PUTATIVE (AFU_ORTHOLOGUE AFUA_2G02910)-RELATED"/>
    <property type="match status" value="1"/>
</dbReference>
<feature type="domain" description="Intradiol ring-cleavage dioxygenases" evidence="5">
    <location>
        <begin position="58"/>
        <end position="171"/>
    </location>
</feature>
<evidence type="ECO:0000256" key="2">
    <source>
        <dbReference type="ARBA" id="ARBA00022964"/>
    </source>
</evidence>
<dbReference type="InterPro" id="IPR050770">
    <property type="entry name" value="Intradiol_RC_Dioxygenase"/>
</dbReference>
<keyword evidence="7" id="KW-1185">Reference proteome</keyword>
<dbReference type="Proteomes" id="UP000521199">
    <property type="component" value="Unassembled WGS sequence"/>
</dbReference>
<dbReference type="InterPro" id="IPR015889">
    <property type="entry name" value="Intradiol_dOase_core"/>
</dbReference>
<organism evidence="6 7">
    <name type="scientific">Chiayiivirga flava</name>
    <dbReference type="NCBI Taxonomy" id="659595"/>
    <lineage>
        <taxon>Bacteria</taxon>
        <taxon>Pseudomonadati</taxon>
        <taxon>Pseudomonadota</taxon>
        <taxon>Gammaproteobacteria</taxon>
        <taxon>Lysobacterales</taxon>
        <taxon>Lysobacteraceae</taxon>
        <taxon>Chiayiivirga</taxon>
    </lineage>
</organism>
<reference evidence="6 7" key="1">
    <citation type="submission" date="2020-08" db="EMBL/GenBank/DDBJ databases">
        <title>Genomic Encyclopedia of Type Strains, Phase IV (KMG-IV): sequencing the most valuable type-strain genomes for metagenomic binning, comparative biology and taxonomic classification.</title>
        <authorList>
            <person name="Goeker M."/>
        </authorList>
    </citation>
    <scope>NUCLEOTIDE SEQUENCE [LARGE SCALE GENOMIC DNA]</scope>
    <source>
        <strain evidence="6 7">DSM 24163</strain>
    </source>
</reference>
<name>A0A7W8G266_9GAMM</name>
<dbReference type="RefSeq" id="WP_183960905.1">
    <property type="nucleotide sequence ID" value="NZ_JACHHP010000003.1"/>
</dbReference>
<dbReference type="PANTHER" id="PTHR33711:SF10">
    <property type="entry name" value="INTRADIOL RING-CLEAVAGE DIOXYGENASES DOMAIN-CONTAINING PROTEIN"/>
    <property type="match status" value="1"/>
</dbReference>
<evidence type="ECO:0000259" key="5">
    <source>
        <dbReference type="Pfam" id="PF00775"/>
    </source>
</evidence>
<gene>
    <name evidence="6" type="ORF">HNQ52_001912</name>
</gene>
<accession>A0A7W8G266</accession>
<dbReference type="Pfam" id="PF00775">
    <property type="entry name" value="Dioxygenase_C"/>
    <property type="match status" value="1"/>
</dbReference>
<evidence type="ECO:0000313" key="6">
    <source>
        <dbReference type="EMBL" id="MBB5208370.1"/>
    </source>
</evidence>
<keyword evidence="4" id="KW-0732">Signal</keyword>
<evidence type="ECO:0000256" key="4">
    <source>
        <dbReference type="SAM" id="SignalP"/>
    </source>
</evidence>
<feature type="signal peptide" evidence="4">
    <location>
        <begin position="1"/>
        <end position="21"/>
    </location>
</feature>
<dbReference type="AlphaFoldDB" id="A0A7W8G266"/>
<keyword evidence="2 6" id="KW-0223">Dioxygenase</keyword>
<keyword evidence="3 6" id="KW-0560">Oxidoreductase</keyword>
<proteinExistence type="inferred from homology"/>
<comment type="caution">
    <text evidence="6">The sequence shown here is derived from an EMBL/GenBank/DDBJ whole genome shotgun (WGS) entry which is preliminary data.</text>
</comment>
<comment type="similarity">
    <text evidence="1">Belongs to the intradiol ring-cleavage dioxygenase family.</text>
</comment>
<evidence type="ECO:0000313" key="7">
    <source>
        <dbReference type="Proteomes" id="UP000521199"/>
    </source>
</evidence>
<protein>
    <submittedName>
        <fullName evidence="6">Protocatechuate 3,4-dioxygenase beta subunit</fullName>
        <ecNumber evidence="6">1.13.11.3</ecNumber>
    </submittedName>
</protein>
<evidence type="ECO:0000256" key="1">
    <source>
        <dbReference type="ARBA" id="ARBA00007825"/>
    </source>
</evidence>
<dbReference type="InterPro" id="IPR000627">
    <property type="entry name" value="Intradiol_dOase_C"/>
</dbReference>
<dbReference type="GO" id="GO:0008199">
    <property type="term" value="F:ferric iron binding"/>
    <property type="evidence" value="ECO:0007669"/>
    <property type="project" value="InterPro"/>
</dbReference>